<evidence type="ECO:0000313" key="7">
    <source>
        <dbReference type="EMBL" id="KAK1354863.1"/>
    </source>
</evidence>
<gene>
    <name evidence="7" type="ORF">POM88_048119</name>
</gene>
<dbReference type="InterPro" id="IPR001245">
    <property type="entry name" value="Ser-Thr/Tyr_kinase_cat_dom"/>
</dbReference>
<dbReference type="EMBL" id="JAUIZM010000011">
    <property type="protein sequence ID" value="KAK1354863.1"/>
    <property type="molecule type" value="Genomic_DNA"/>
</dbReference>
<dbReference type="GO" id="GO:0004674">
    <property type="term" value="F:protein serine/threonine kinase activity"/>
    <property type="evidence" value="ECO:0007669"/>
    <property type="project" value="UniProtKB-KW"/>
</dbReference>
<dbReference type="PANTHER" id="PTHR27002">
    <property type="entry name" value="RECEPTOR-LIKE SERINE/THREONINE-PROTEIN KINASE SD1-8"/>
    <property type="match status" value="1"/>
</dbReference>
<feature type="domain" description="Serine-threonine/tyrosine-protein kinase catalytic" evidence="6">
    <location>
        <begin position="1"/>
        <end position="102"/>
    </location>
</feature>
<keyword evidence="2" id="KW-0808">Transferase</keyword>
<dbReference type="Pfam" id="PF07714">
    <property type="entry name" value="PK_Tyr_Ser-Thr"/>
    <property type="match status" value="1"/>
</dbReference>
<reference evidence="7" key="2">
    <citation type="submission" date="2023-05" db="EMBL/GenBank/DDBJ databases">
        <authorList>
            <person name="Schelkunov M.I."/>
        </authorList>
    </citation>
    <scope>NUCLEOTIDE SEQUENCE</scope>
    <source>
        <strain evidence="7">Hsosn_3</strain>
        <tissue evidence="7">Leaf</tissue>
    </source>
</reference>
<keyword evidence="3" id="KW-0547">Nucleotide-binding</keyword>
<evidence type="ECO:0000256" key="4">
    <source>
        <dbReference type="ARBA" id="ARBA00022777"/>
    </source>
</evidence>
<dbReference type="Proteomes" id="UP001237642">
    <property type="component" value="Unassembled WGS sequence"/>
</dbReference>
<dbReference type="GO" id="GO:0005524">
    <property type="term" value="F:ATP binding"/>
    <property type="evidence" value="ECO:0007669"/>
    <property type="project" value="UniProtKB-KW"/>
</dbReference>
<dbReference type="SUPFAM" id="SSF56112">
    <property type="entry name" value="Protein kinase-like (PK-like)"/>
    <property type="match status" value="1"/>
</dbReference>
<evidence type="ECO:0000256" key="5">
    <source>
        <dbReference type="ARBA" id="ARBA00022840"/>
    </source>
</evidence>
<organism evidence="7 8">
    <name type="scientific">Heracleum sosnowskyi</name>
    <dbReference type="NCBI Taxonomy" id="360622"/>
    <lineage>
        <taxon>Eukaryota</taxon>
        <taxon>Viridiplantae</taxon>
        <taxon>Streptophyta</taxon>
        <taxon>Embryophyta</taxon>
        <taxon>Tracheophyta</taxon>
        <taxon>Spermatophyta</taxon>
        <taxon>Magnoliopsida</taxon>
        <taxon>eudicotyledons</taxon>
        <taxon>Gunneridae</taxon>
        <taxon>Pentapetalae</taxon>
        <taxon>asterids</taxon>
        <taxon>campanulids</taxon>
        <taxon>Apiales</taxon>
        <taxon>Apiaceae</taxon>
        <taxon>Apioideae</taxon>
        <taxon>apioid superclade</taxon>
        <taxon>Tordylieae</taxon>
        <taxon>Tordyliinae</taxon>
        <taxon>Heracleum</taxon>
    </lineage>
</organism>
<evidence type="ECO:0000256" key="1">
    <source>
        <dbReference type="ARBA" id="ARBA00022527"/>
    </source>
</evidence>
<proteinExistence type="predicted"/>
<keyword evidence="8" id="KW-1185">Reference proteome</keyword>
<dbReference type="InterPro" id="IPR011009">
    <property type="entry name" value="Kinase-like_dom_sf"/>
</dbReference>
<evidence type="ECO:0000313" key="8">
    <source>
        <dbReference type="Proteomes" id="UP001237642"/>
    </source>
</evidence>
<dbReference type="AlphaFoldDB" id="A0AAD8GUQ6"/>
<evidence type="ECO:0000256" key="3">
    <source>
        <dbReference type="ARBA" id="ARBA00022741"/>
    </source>
</evidence>
<name>A0AAD8GUQ6_9APIA</name>
<dbReference type="PANTHER" id="PTHR27002:SF851">
    <property type="entry name" value="G-TYPE LECTIN S-RECEPTOR-LIKE SERINE_THREONINE-PROTEIN KINASE SD1-1"/>
    <property type="match status" value="1"/>
</dbReference>
<evidence type="ECO:0000256" key="2">
    <source>
        <dbReference type="ARBA" id="ARBA00022679"/>
    </source>
</evidence>
<keyword evidence="4 7" id="KW-0418">Kinase</keyword>
<sequence length="138" mass="15764">MPPEYALEGLFSVKSDVFSFGVLALEIVCGSRNRGFIHGDHLQYLPGHAWRLHNQGRTLELVHQNIRHKSRFTLEMIRTIHIALLCVQRSWEERPNMSTVVLMLGSKEELPMPSQPGFFTERSIFGTDASDITMLQGR</sequence>
<keyword evidence="1" id="KW-0723">Serine/threonine-protein kinase</keyword>
<dbReference type="GO" id="GO:0005886">
    <property type="term" value="C:plasma membrane"/>
    <property type="evidence" value="ECO:0007669"/>
    <property type="project" value="TreeGrafter"/>
</dbReference>
<accession>A0AAD8GUQ6</accession>
<dbReference type="Gene3D" id="1.10.510.10">
    <property type="entry name" value="Transferase(Phosphotransferase) domain 1"/>
    <property type="match status" value="1"/>
</dbReference>
<comment type="caution">
    <text evidence="7">The sequence shown here is derived from an EMBL/GenBank/DDBJ whole genome shotgun (WGS) entry which is preliminary data.</text>
</comment>
<evidence type="ECO:0000259" key="6">
    <source>
        <dbReference type="Pfam" id="PF07714"/>
    </source>
</evidence>
<protein>
    <submittedName>
        <fullName evidence="7">G-type lectin S-receptor-like serine/threonine-protein kinase SRK</fullName>
    </submittedName>
</protein>
<reference evidence="7" key="1">
    <citation type="submission" date="2023-02" db="EMBL/GenBank/DDBJ databases">
        <title>Genome of toxic invasive species Heracleum sosnowskyi carries increased number of genes despite the absence of recent whole-genome duplications.</title>
        <authorList>
            <person name="Schelkunov M."/>
            <person name="Shtratnikova V."/>
            <person name="Makarenko M."/>
            <person name="Klepikova A."/>
            <person name="Omelchenko D."/>
            <person name="Novikova G."/>
            <person name="Obukhova E."/>
            <person name="Bogdanov V."/>
            <person name="Penin A."/>
            <person name="Logacheva M."/>
        </authorList>
    </citation>
    <scope>NUCLEOTIDE SEQUENCE</scope>
    <source>
        <strain evidence="7">Hsosn_3</strain>
        <tissue evidence="7">Leaf</tissue>
    </source>
</reference>
<keyword evidence="5" id="KW-0067">ATP-binding</keyword>